<evidence type="ECO:0000256" key="3">
    <source>
        <dbReference type="ARBA" id="ARBA00023295"/>
    </source>
</evidence>
<dbReference type="EMBL" id="JACHYB010000002">
    <property type="protein sequence ID" value="MBB3187957.1"/>
    <property type="molecule type" value="Genomic_DNA"/>
</dbReference>
<dbReference type="SUPFAM" id="SSF49899">
    <property type="entry name" value="Concanavalin A-like lectins/glucanases"/>
    <property type="match status" value="1"/>
</dbReference>
<proteinExistence type="inferred from homology"/>
<gene>
    <name evidence="8" type="ORF">FHX64_002155</name>
</gene>
<dbReference type="InterPro" id="IPR013320">
    <property type="entry name" value="ConA-like_dom_sf"/>
</dbReference>
<accession>A0A7W5DRW7</accession>
<dbReference type="Gene3D" id="2.60.120.200">
    <property type="match status" value="1"/>
</dbReference>
<evidence type="ECO:0000256" key="5">
    <source>
        <dbReference type="PIRSR" id="PIRSR606710-2"/>
    </source>
</evidence>
<evidence type="ECO:0000256" key="4">
    <source>
        <dbReference type="PIRSR" id="PIRSR606710-1"/>
    </source>
</evidence>
<feature type="active site" description="Proton acceptor" evidence="4">
    <location>
        <position position="58"/>
    </location>
</feature>
<dbReference type="PANTHER" id="PTHR42812:SF12">
    <property type="entry name" value="BETA-XYLOSIDASE-RELATED"/>
    <property type="match status" value="1"/>
</dbReference>
<dbReference type="AlphaFoldDB" id="A0A7W5DRW7"/>
<dbReference type="SUPFAM" id="SSF75005">
    <property type="entry name" value="Arabinanase/levansucrase/invertase"/>
    <property type="match status" value="1"/>
</dbReference>
<dbReference type="Gene3D" id="2.115.10.20">
    <property type="entry name" value="Glycosyl hydrolase domain, family 43"/>
    <property type="match status" value="1"/>
</dbReference>
<feature type="active site" description="Proton donor" evidence="4">
    <location>
        <position position="224"/>
    </location>
</feature>
<name>A0A7W5DRW7_9PORP</name>
<dbReference type="CDD" id="cd09001">
    <property type="entry name" value="GH43_FsAxh1-like"/>
    <property type="match status" value="1"/>
</dbReference>
<dbReference type="PANTHER" id="PTHR42812">
    <property type="entry name" value="BETA-XYLOSIDASE"/>
    <property type="match status" value="1"/>
</dbReference>
<feature type="domain" description="Beta-xylosidase C-terminal Concanavalin A-like" evidence="7">
    <location>
        <begin position="351"/>
        <end position="553"/>
    </location>
</feature>
<dbReference type="InterPro" id="IPR051795">
    <property type="entry name" value="Glycosyl_Hydrlase_43"/>
</dbReference>
<evidence type="ECO:0000256" key="1">
    <source>
        <dbReference type="ARBA" id="ARBA00009865"/>
    </source>
</evidence>
<keyword evidence="3 6" id="KW-0326">Glycosidase</keyword>
<evidence type="ECO:0000256" key="6">
    <source>
        <dbReference type="RuleBase" id="RU361187"/>
    </source>
</evidence>
<dbReference type="InterPro" id="IPR023296">
    <property type="entry name" value="Glyco_hydro_beta-prop_sf"/>
</dbReference>
<evidence type="ECO:0000313" key="8">
    <source>
        <dbReference type="EMBL" id="MBB3187957.1"/>
    </source>
</evidence>
<comment type="similarity">
    <text evidence="1 6">Belongs to the glycosyl hydrolase 43 family.</text>
</comment>
<dbReference type="InterPro" id="IPR006710">
    <property type="entry name" value="Glyco_hydro_43"/>
</dbReference>
<reference evidence="8 9" key="1">
    <citation type="submission" date="2020-08" db="EMBL/GenBank/DDBJ databases">
        <title>Genomic Encyclopedia of Type Strains, Phase IV (KMG-IV): sequencing the most valuable type-strain genomes for metagenomic binning, comparative biology and taxonomic classification.</title>
        <authorList>
            <person name="Goeker M."/>
        </authorList>
    </citation>
    <scope>NUCLEOTIDE SEQUENCE [LARGE SCALE GENOMIC DNA]</scope>
    <source>
        <strain evidence="8 9">DSM 27471</strain>
    </source>
</reference>
<organism evidence="8 9">
    <name type="scientific">Microbacter margulisiae</name>
    <dbReference type="NCBI Taxonomy" id="1350067"/>
    <lineage>
        <taxon>Bacteria</taxon>
        <taxon>Pseudomonadati</taxon>
        <taxon>Bacteroidota</taxon>
        <taxon>Bacteroidia</taxon>
        <taxon>Bacteroidales</taxon>
        <taxon>Porphyromonadaceae</taxon>
        <taxon>Microbacter</taxon>
    </lineage>
</organism>
<dbReference type="InterPro" id="IPR041542">
    <property type="entry name" value="GH43_C2"/>
</dbReference>
<dbReference type="Pfam" id="PF17851">
    <property type="entry name" value="GH43_C2"/>
    <property type="match status" value="1"/>
</dbReference>
<keyword evidence="2 6" id="KW-0378">Hydrolase</keyword>
<keyword evidence="9" id="KW-1185">Reference proteome</keyword>
<comment type="caution">
    <text evidence="8">The sequence shown here is derived from an EMBL/GenBank/DDBJ whole genome shotgun (WGS) entry which is preliminary data.</text>
</comment>
<dbReference type="Proteomes" id="UP000544222">
    <property type="component" value="Unassembled WGS sequence"/>
</dbReference>
<evidence type="ECO:0000259" key="7">
    <source>
        <dbReference type="Pfam" id="PF17851"/>
    </source>
</evidence>
<feature type="site" description="Important for catalytic activity, responsible for pKa modulation of the active site Glu and correct orientation of both the proton donor and substrate" evidence="5">
    <location>
        <position position="166"/>
    </location>
</feature>
<dbReference type="GO" id="GO:0005975">
    <property type="term" value="P:carbohydrate metabolic process"/>
    <property type="evidence" value="ECO:0007669"/>
    <property type="project" value="InterPro"/>
</dbReference>
<protein>
    <submittedName>
        <fullName evidence="8">Beta-xylosidase</fullName>
    </submittedName>
</protein>
<dbReference type="GO" id="GO:0004553">
    <property type="term" value="F:hydrolase activity, hydrolyzing O-glycosyl compounds"/>
    <property type="evidence" value="ECO:0007669"/>
    <property type="project" value="InterPro"/>
</dbReference>
<evidence type="ECO:0000256" key="2">
    <source>
        <dbReference type="ARBA" id="ARBA00022801"/>
    </source>
</evidence>
<sequence length="558" mass="62600">MSLKSDYSFMRNKLFFIVLIGLFPFTLLAEQSTVSKVWVPDLGNGYYKNPIIYADYSDPDVCRVGDDYYLVSSSFDAVPGLPVLHSKDLVNWTIIGHALQQQPPYDHFSKTQHGGGVWAPAIRYHDGMFYIYYPDPDYGIYMVKAKNPAGPWSTPALVQGGKGLEDPCPLWDTDGKVYLVHAYAGSRAGIRDILVMNQMNQKGTKFINEGVIVYDGHGVDEDVEGPKLYKRDGYYYILAPAGGFDQGWEIALRSKNIYGPYERHVVMNQGKSDIVSPHQGGWVETKTGQSWFLHFAQPTTYGRLVYLEPMKWVNGWPIIGKDQGNGIGEPVDQYQMPNVGKKYPVATPQTSDDFSSGTLGLQWQWQANPQATWVFPFKSKGVLRLYGQLLPKEFKNYWDVPNILMQKFPAPEFTATTKVTFNPSMEGDRAGLIVMGMDYADLTIENGAKGLILTQNSCLKADKGSAEMVHSSLPLTTSTLWLRVHVSDFSQITSQDKTLKVTCRFSYSLDGKNFSAFGNPFVATEGKWIGAKVGLFCTRQQWSHDAGYLDVHNFLIDK</sequence>
<dbReference type="Pfam" id="PF04616">
    <property type="entry name" value="Glyco_hydro_43"/>
    <property type="match status" value="1"/>
</dbReference>
<evidence type="ECO:0000313" key="9">
    <source>
        <dbReference type="Proteomes" id="UP000544222"/>
    </source>
</evidence>